<dbReference type="HOGENOM" id="CLU_086592_0_1_11"/>
<dbReference type="InterPro" id="IPR005131">
    <property type="entry name" value="Ser_deHydtase_bsu"/>
</dbReference>
<dbReference type="EC" id="4.3.1.17" evidence="4"/>
<accession>A0A087VVF1</accession>
<evidence type="ECO:0000256" key="9">
    <source>
        <dbReference type="ARBA" id="ARBA00023014"/>
    </source>
</evidence>
<name>A0A087VVF1_9BIFI</name>
<keyword evidence="6" id="KW-0004">4Fe-4S</keyword>
<evidence type="ECO:0000256" key="4">
    <source>
        <dbReference type="ARBA" id="ARBA00012093"/>
    </source>
</evidence>
<dbReference type="SUPFAM" id="SSF143548">
    <property type="entry name" value="Serine metabolism enzymes domain"/>
    <property type="match status" value="1"/>
</dbReference>
<dbReference type="InterPro" id="IPR029009">
    <property type="entry name" value="ASB_dom_sf"/>
</dbReference>
<evidence type="ECO:0000256" key="11">
    <source>
        <dbReference type="ARBA" id="ARBA00041766"/>
    </source>
</evidence>
<evidence type="ECO:0000256" key="7">
    <source>
        <dbReference type="ARBA" id="ARBA00022723"/>
    </source>
</evidence>
<evidence type="ECO:0000256" key="6">
    <source>
        <dbReference type="ARBA" id="ARBA00022485"/>
    </source>
</evidence>
<dbReference type="PANTHER" id="PTHR30182:SF12">
    <property type="entry name" value="L-SERINE DEHYDRATASE, BETA CHAIN-RELATED"/>
    <property type="match status" value="1"/>
</dbReference>
<evidence type="ECO:0000259" key="13">
    <source>
        <dbReference type="Pfam" id="PF03315"/>
    </source>
</evidence>
<dbReference type="OrthoDB" id="9805537at2"/>
<dbReference type="Proteomes" id="UP000028569">
    <property type="component" value="Chromosome"/>
</dbReference>
<evidence type="ECO:0000313" key="15">
    <source>
        <dbReference type="Proteomes" id="UP000028569"/>
    </source>
</evidence>
<sequence>MGKYRSVFDIIGPVMIGPSSSHTAGAVSIGRIGHILAGGIPDRAVIHHYESFARTHKGHGTDYAIASGLLGLAPDDPKVPNALAIACGMGVDIEFIEEDGDSPIHHPNTAVLDMEKDGKVVSFWACSIGGGTIEVRRIRMDGYDMRPSGLLPMLFIEENHSRSDSDKALSTVEAMLGRGGHVMQKTIYPKIDGEGRRMIGFELEHPLSADQQDEIDVLASRLIYLH</sequence>
<comment type="similarity">
    <text evidence="3">Belongs to the iron-sulfur dependent L-serine dehydratase family.</text>
</comment>
<gene>
    <name evidence="14" type="ORF">BINDI_1046</name>
</gene>
<keyword evidence="10 14" id="KW-0456">Lyase</keyword>
<evidence type="ECO:0000256" key="12">
    <source>
        <dbReference type="ARBA" id="ARBA00049406"/>
    </source>
</evidence>
<keyword evidence="8" id="KW-0408">Iron</keyword>
<dbReference type="AlphaFoldDB" id="A0A087VVF1"/>
<comment type="pathway">
    <text evidence="2">Carbohydrate biosynthesis; gluconeogenesis.</text>
</comment>
<keyword evidence="5" id="KW-0312">Gluconeogenesis</keyword>
<keyword evidence="7" id="KW-0479">Metal-binding</keyword>
<dbReference type="EMBL" id="CP006018">
    <property type="protein sequence ID" value="AIC92309.1"/>
    <property type="molecule type" value="Genomic_DNA"/>
</dbReference>
<keyword evidence="9" id="KW-0411">Iron-sulfur</keyword>
<dbReference type="Gene3D" id="3.30.1330.90">
    <property type="entry name" value="D-3-phosphoglycerate dehydrogenase, domain 3"/>
    <property type="match status" value="1"/>
</dbReference>
<dbReference type="PANTHER" id="PTHR30182">
    <property type="entry name" value="L-SERINE DEHYDRATASE"/>
    <property type="match status" value="1"/>
</dbReference>
<comment type="catalytic activity">
    <reaction evidence="12">
        <text>L-serine = pyruvate + NH4(+)</text>
        <dbReference type="Rhea" id="RHEA:19169"/>
        <dbReference type="ChEBI" id="CHEBI:15361"/>
        <dbReference type="ChEBI" id="CHEBI:28938"/>
        <dbReference type="ChEBI" id="CHEBI:33384"/>
        <dbReference type="EC" id="4.3.1.17"/>
    </reaction>
</comment>
<dbReference type="InterPro" id="IPR051318">
    <property type="entry name" value="Fe-S_L-Ser"/>
</dbReference>
<keyword evidence="15" id="KW-1185">Reference proteome</keyword>
<evidence type="ECO:0000256" key="3">
    <source>
        <dbReference type="ARBA" id="ARBA00008636"/>
    </source>
</evidence>
<dbReference type="GO" id="GO:0006094">
    <property type="term" value="P:gluconeogenesis"/>
    <property type="evidence" value="ECO:0007669"/>
    <property type="project" value="UniProtKB-KW"/>
</dbReference>
<evidence type="ECO:0000313" key="14">
    <source>
        <dbReference type="EMBL" id="AIC92309.1"/>
    </source>
</evidence>
<dbReference type="KEGG" id="bii:BINDI_1046"/>
<dbReference type="Pfam" id="PF03315">
    <property type="entry name" value="SDH_beta"/>
    <property type="match status" value="1"/>
</dbReference>
<dbReference type="GO" id="GO:0003941">
    <property type="term" value="F:L-serine ammonia-lyase activity"/>
    <property type="evidence" value="ECO:0007669"/>
    <property type="project" value="UniProtKB-EC"/>
</dbReference>
<evidence type="ECO:0000256" key="1">
    <source>
        <dbReference type="ARBA" id="ARBA00001966"/>
    </source>
</evidence>
<reference evidence="14 15" key="1">
    <citation type="journal article" date="2014" name="Appl. Environ. Microbiol.">
        <title>Genomic encyclopedia of type strains of the genus Bifidobacterium.</title>
        <authorList>
            <person name="Milani C."/>
            <person name="Lugli G.A."/>
            <person name="Duranti S."/>
            <person name="Turroni F."/>
            <person name="Bottacini F."/>
            <person name="Mangifesta M."/>
            <person name="Sanchez B."/>
            <person name="Viappiani A."/>
            <person name="Mancabelli L."/>
            <person name="Taminiau B."/>
            <person name="Delcenserie V."/>
            <person name="Barrangou R."/>
            <person name="Margolles A."/>
            <person name="van Sinderen D."/>
            <person name="Ventura M."/>
        </authorList>
    </citation>
    <scope>NUCLEOTIDE SEQUENCE [LARGE SCALE GENOMIC DNA]</scope>
    <source>
        <strain evidence="14 15">LMG 11587</strain>
    </source>
</reference>
<organism evidence="14 15">
    <name type="scientific">Bifidobacterium [indicum] DSM 20214 = LMG 11587</name>
    <dbReference type="NCBI Taxonomy" id="1341694"/>
    <lineage>
        <taxon>Bacteria</taxon>
        <taxon>Bacillati</taxon>
        <taxon>Actinomycetota</taxon>
        <taxon>Actinomycetes</taxon>
        <taxon>Bifidobacteriales</taxon>
        <taxon>Bifidobacteriaceae</taxon>
        <taxon>Bifidobacterium</taxon>
    </lineage>
</organism>
<evidence type="ECO:0000256" key="2">
    <source>
        <dbReference type="ARBA" id="ARBA00004742"/>
    </source>
</evidence>
<proteinExistence type="inferred from homology"/>
<evidence type="ECO:0000256" key="5">
    <source>
        <dbReference type="ARBA" id="ARBA00022432"/>
    </source>
</evidence>
<dbReference type="GO" id="GO:0046872">
    <property type="term" value="F:metal ion binding"/>
    <property type="evidence" value="ECO:0007669"/>
    <property type="project" value="UniProtKB-KW"/>
</dbReference>
<protein>
    <recommendedName>
        <fullName evidence="4">L-serine ammonia-lyase</fullName>
        <ecNumber evidence="4">4.3.1.17</ecNumber>
    </recommendedName>
    <alternativeName>
        <fullName evidence="11">L-serine deaminase</fullName>
    </alternativeName>
</protein>
<feature type="domain" description="Serine dehydratase beta chain" evidence="13">
    <location>
        <begin position="6"/>
        <end position="76"/>
    </location>
</feature>
<evidence type="ECO:0000256" key="10">
    <source>
        <dbReference type="ARBA" id="ARBA00023239"/>
    </source>
</evidence>
<dbReference type="RefSeq" id="WP_033490598.1">
    <property type="nucleotide sequence ID" value="NZ_CP006018.1"/>
</dbReference>
<dbReference type="GO" id="GO:0051539">
    <property type="term" value="F:4 iron, 4 sulfur cluster binding"/>
    <property type="evidence" value="ECO:0007669"/>
    <property type="project" value="UniProtKB-KW"/>
</dbReference>
<evidence type="ECO:0000256" key="8">
    <source>
        <dbReference type="ARBA" id="ARBA00023004"/>
    </source>
</evidence>
<comment type="cofactor">
    <cofactor evidence="1">
        <name>[4Fe-4S] cluster</name>
        <dbReference type="ChEBI" id="CHEBI:49883"/>
    </cofactor>
</comment>